<dbReference type="Proteomes" id="UP000094828">
    <property type="component" value="Unassembled WGS sequence"/>
</dbReference>
<dbReference type="AlphaFoldDB" id="A0A1C3EIT2"/>
<accession>A0A1C3EIT2</accession>
<protein>
    <submittedName>
        <fullName evidence="1">Uncharacterized protein</fullName>
    </submittedName>
</protein>
<evidence type="ECO:0000313" key="1">
    <source>
        <dbReference type="EMBL" id="ODA33140.1"/>
    </source>
</evidence>
<organism evidence="1 2">
    <name type="scientific">Planctopirus hydrillae</name>
    <dbReference type="NCBI Taxonomy" id="1841610"/>
    <lineage>
        <taxon>Bacteria</taxon>
        <taxon>Pseudomonadati</taxon>
        <taxon>Planctomycetota</taxon>
        <taxon>Planctomycetia</taxon>
        <taxon>Planctomycetales</taxon>
        <taxon>Planctomycetaceae</taxon>
        <taxon>Planctopirus</taxon>
    </lineage>
</organism>
<keyword evidence="2" id="KW-1185">Reference proteome</keyword>
<gene>
    <name evidence="1" type="ORF">A6X21_05080</name>
</gene>
<sequence>MGSLPIVANRKVPLISMTFVVIWACLIDRVDCRRYQLTMAQIHVVNHEAPIVVHTTCRRDTSKYHFASVTVSLAIGEFNNLVVNLRRAAIDCPSPFGDYLRSKKF</sequence>
<comment type="caution">
    <text evidence="1">The sequence shown here is derived from an EMBL/GenBank/DDBJ whole genome shotgun (WGS) entry which is preliminary data.</text>
</comment>
<reference evidence="1 2" key="1">
    <citation type="submission" date="2016-05" db="EMBL/GenBank/DDBJ databases">
        <title>Genomic and physiological characterization of Planctopirus sp. isolated from fresh water lake.</title>
        <authorList>
            <person name="Subhash Y."/>
            <person name="Ramana C."/>
        </authorList>
    </citation>
    <scope>NUCLEOTIDE SEQUENCE [LARGE SCALE GENOMIC DNA]</scope>
    <source>
        <strain evidence="1 2">JC280</strain>
    </source>
</reference>
<dbReference type="EMBL" id="LYDR01000058">
    <property type="protein sequence ID" value="ODA33140.1"/>
    <property type="molecule type" value="Genomic_DNA"/>
</dbReference>
<evidence type="ECO:0000313" key="2">
    <source>
        <dbReference type="Proteomes" id="UP000094828"/>
    </source>
</evidence>
<proteinExistence type="predicted"/>
<name>A0A1C3EIT2_9PLAN</name>